<evidence type="ECO:0000259" key="2">
    <source>
        <dbReference type="SMART" id="SM00093"/>
    </source>
</evidence>
<dbReference type="PROSITE" id="PS51257">
    <property type="entry name" value="PROKAR_LIPOPROTEIN"/>
    <property type="match status" value="1"/>
</dbReference>
<dbReference type="InterPro" id="IPR042178">
    <property type="entry name" value="Serpin_sf_1"/>
</dbReference>
<evidence type="ECO:0000313" key="3">
    <source>
        <dbReference type="EMBL" id="SEF99453.1"/>
    </source>
</evidence>
<dbReference type="GO" id="GO:0005615">
    <property type="term" value="C:extracellular space"/>
    <property type="evidence" value="ECO:0007669"/>
    <property type="project" value="InterPro"/>
</dbReference>
<dbReference type="RefSeq" id="WP_103916059.1">
    <property type="nucleotide sequence ID" value="NZ_FNUV01000006.1"/>
</dbReference>
<feature type="domain" description="Serpin" evidence="2">
    <location>
        <begin position="57"/>
        <end position="428"/>
    </location>
</feature>
<reference evidence="3 4" key="1">
    <citation type="submission" date="2016-10" db="EMBL/GenBank/DDBJ databases">
        <authorList>
            <person name="de Groot N.N."/>
        </authorList>
    </citation>
    <scope>NUCLEOTIDE SEQUENCE [LARGE SCALE GENOMIC DNA]</scope>
    <source>
        <strain evidence="3 4">AR32</strain>
    </source>
</reference>
<dbReference type="InterPro" id="IPR023796">
    <property type="entry name" value="Serpin_dom"/>
</dbReference>
<dbReference type="PROSITE" id="PS00284">
    <property type="entry name" value="SERPIN"/>
    <property type="match status" value="1"/>
</dbReference>
<dbReference type="SMART" id="SM00093">
    <property type="entry name" value="SERPIN"/>
    <property type="match status" value="1"/>
</dbReference>
<comment type="similarity">
    <text evidence="1">Belongs to the serpin family.</text>
</comment>
<accession>A0A1H5WJC9</accession>
<name>A0A1H5WJC9_XYLRU</name>
<dbReference type="Pfam" id="PF00079">
    <property type="entry name" value="Serpin"/>
    <property type="match status" value="1"/>
</dbReference>
<gene>
    <name evidence="3" type="ORF">SAMN05216354_2379</name>
</gene>
<dbReference type="InterPro" id="IPR000215">
    <property type="entry name" value="Serpin_fam"/>
</dbReference>
<sequence length="428" mass="47956">MKKLFLFATVAVAIAGCKSSNELDEGEEVINMLPKTRAIELTQEEKTYVEKNTDFSFNLFKTISNMPTGKKSSIISPISVTYVMGMLNDGATGETAKEIGTVLGFGYNEIKAVNEFCQKLIEEAPKTDSSVTLEVANTVISNKFMNVKLESQYEKDMKNYYSAEVSSLDFSKKDEALKQINGWCKKKTDNMIPEILKENELNIDALLLLMNAIYFKATWTDKFDKKDTKNEDFTAMDGQKKSLPMMHRKAMALYSEDEMCQMLNLPYGSGDKWSMKVLLPKEGKTIDTVISSMSSLWWKELTNYQNAWSAEVDIMIPRFKTDFETDLVEPLSAMGAPTMFTSSAEFPNISSNIKEGLHVGLMKQKAAIEVNEEGTKAAAVTVAIMDLMSPGPGHQPEKVDFHCNRPFIYVIQEASSGVIFFIGTYRGE</sequence>
<dbReference type="EMBL" id="FNUV01000006">
    <property type="protein sequence ID" value="SEF99453.1"/>
    <property type="molecule type" value="Genomic_DNA"/>
</dbReference>
<evidence type="ECO:0000313" key="4">
    <source>
        <dbReference type="Proteomes" id="UP000236735"/>
    </source>
</evidence>
<dbReference type="Gene3D" id="3.30.497.10">
    <property type="entry name" value="Antithrombin, subunit I, domain 2"/>
    <property type="match status" value="1"/>
</dbReference>
<dbReference type="PANTHER" id="PTHR11461:SF211">
    <property type="entry name" value="GH10112P-RELATED"/>
    <property type="match status" value="1"/>
</dbReference>
<dbReference type="GO" id="GO:0004867">
    <property type="term" value="F:serine-type endopeptidase inhibitor activity"/>
    <property type="evidence" value="ECO:0007669"/>
    <property type="project" value="InterPro"/>
</dbReference>
<evidence type="ECO:0000256" key="1">
    <source>
        <dbReference type="RuleBase" id="RU000411"/>
    </source>
</evidence>
<dbReference type="SUPFAM" id="SSF56574">
    <property type="entry name" value="Serpins"/>
    <property type="match status" value="1"/>
</dbReference>
<dbReference type="InterPro" id="IPR036186">
    <property type="entry name" value="Serpin_sf"/>
</dbReference>
<dbReference type="InterPro" id="IPR023795">
    <property type="entry name" value="Serpin_CS"/>
</dbReference>
<dbReference type="Gene3D" id="2.30.39.10">
    <property type="entry name" value="Alpha-1-antitrypsin, domain 1"/>
    <property type="match status" value="1"/>
</dbReference>
<dbReference type="CDD" id="cd19588">
    <property type="entry name" value="serpin_miropin-like"/>
    <property type="match status" value="1"/>
</dbReference>
<dbReference type="Proteomes" id="UP000236735">
    <property type="component" value="Unassembled WGS sequence"/>
</dbReference>
<protein>
    <submittedName>
        <fullName evidence="3">Serpin B</fullName>
    </submittedName>
</protein>
<organism evidence="3 4">
    <name type="scientific">Xylanibacter ruminicola</name>
    <name type="common">Prevotella ruminicola</name>
    <dbReference type="NCBI Taxonomy" id="839"/>
    <lineage>
        <taxon>Bacteria</taxon>
        <taxon>Pseudomonadati</taxon>
        <taxon>Bacteroidota</taxon>
        <taxon>Bacteroidia</taxon>
        <taxon>Bacteroidales</taxon>
        <taxon>Prevotellaceae</taxon>
        <taxon>Xylanibacter</taxon>
    </lineage>
</organism>
<proteinExistence type="inferred from homology"/>
<dbReference type="PANTHER" id="PTHR11461">
    <property type="entry name" value="SERINE PROTEASE INHIBITOR, SERPIN"/>
    <property type="match status" value="1"/>
</dbReference>
<dbReference type="AlphaFoldDB" id="A0A1H5WJC9"/>
<dbReference type="InterPro" id="IPR042185">
    <property type="entry name" value="Serpin_sf_2"/>
</dbReference>